<evidence type="ECO:0000256" key="3">
    <source>
        <dbReference type="ARBA" id="ARBA00022807"/>
    </source>
</evidence>
<gene>
    <name evidence="6" type="ORF">CYLTODRAFT_69009</name>
</gene>
<dbReference type="EMBL" id="KN880599">
    <property type="protein sequence ID" value="KIY65227.1"/>
    <property type="molecule type" value="Genomic_DNA"/>
</dbReference>
<dbReference type="PANTHER" id="PTHR48104:SF30">
    <property type="entry name" value="METACASPASE-1"/>
    <property type="match status" value="1"/>
</dbReference>
<dbReference type="PANTHER" id="PTHR48104">
    <property type="entry name" value="METACASPASE-4"/>
    <property type="match status" value="1"/>
</dbReference>
<evidence type="ECO:0000256" key="4">
    <source>
        <dbReference type="SAM" id="MobiDB-lite"/>
    </source>
</evidence>
<dbReference type="OrthoDB" id="3223806at2759"/>
<feature type="compositionally biased region" description="Low complexity" evidence="4">
    <location>
        <begin position="62"/>
        <end position="73"/>
    </location>
</feature>
<dbReference type="AlphaFoldDB" id="A0A0D7B421"/>
<keyword evidence="3" id="KW-0378">Hydrolase</keyword>
<dbReference type="GO" id="GO:0005737">
    <property type="term" value="C:cytoplasm"/>
    <property type="evidence" value="ECO:0007669"/>
    <property type="project" value="TreeGrafter"/>
</dbReference>
<dbReference type="GO" id="GO:0006508">
    <property type="term" value="P:proteolysis"/>
    <property type="evidence" value="ECO:0007669"/>
    <property type="project" value="InterPro"/>
</dbReference>
<dbReference type="InterPro" id="IPR050452">
    <property type="entry name" value="Metacaspase"/>
</dbReference>
<organism evidence="6 7">
    <name type="scientific">Cylindrobasidium torrendii FP15055 ss-10</name>
    <dbReference type="NCBI Taxonomy" id="1314674"/>
    <lineage>
        <taxon>Eukaryota</taxon>
        <taxon>Fungi</taxon>
        <taxon>Dikarya</taxon>
        <taxon>Basidiomycota</taxon>
        <taxon>Agaricomycotina</taxon>
        <taxon>Agaricomycetes</taxon>
        <taxon>Agaricomycetidae</taxon>
        <taxon>Agaricales</taxon>
        <taxon>Marasmiineae</taxon>
        <taxon>Physalacriaceae</taxon>
        <taxon>Cylindrobasidium</taxon>
    </lineage>
</organism>
<protein>
    <recommendedName>
        <fullName evidence="5">Peptidase C14 caspase domain-containing protein</fullName>
    </recommendedName>
</protein>
<reference evidence="6 7" key="1">
    <citation type="journal article" date="2015" name="Fungal Genet. Biol.">
        <title>Evolution of novel wood decay mechanisms in Agaricales revealed by the genome sequences of Fistulina hepatica and Cylindrobasidium torrendii.</title>
        <authorList>
            <person name="Floudas D."/>
            <person name="Held B.W."/>
            <person name="Riley R."/>
            <person name="Nagy L.G."/>
            <person name="Koehler G."/>
            <person name="Ransdell A.S."/>
            <person name="Younus H."/>
            <person name="Chow J."/>
            <person name="Chiniquy J."/>
            <person name="Lipzen A."/>
            <person name="Tritt A."/>
            <person name="Sun H."/>
            <person name="Haridas S."/>
            <person name="LaButti K."/>
            <person name="Ohm R.A."/>
            <person name="Kues U."/>
            <person name="Blanchette R.A."/>
            <person name="Grigoriev I.V."/>
            <person name="Minto R.E."/>
            <person name="Hibbett D.S."/>
        </authorList>
    </citation>
    <scope>NUCLEOTIDE SEQUENCE [LARGE SCALE GENOMIC DNA]</scope>
    <source>
        <strain evidence="6 7">FP15055 ss-10</strain>
    </source>
</reference>
<proteinExistence type="inferred from homology"/>
<dbReference type="GO" id="GO:0004197">
    <property type="term" value="F:cysteine-type endopeptidase activity"/>
    <property type="evidence" value="ECO:0007669"/>
    <property type="project" value="InterPro"/>
</dbReference>
<feature type="region of interest" description="Disordered" evidence="4">
    <location>
        <begin position="1"/>
        <end position="178"/>
    </location>
</feature>
<comment type="similarity">
    <text evidence="1">Belongs to the peptidase C14B family.</text>
</comment>
<dbReference type="SUPFAM" id="SSF52129">
    <property type="entry name" value="Caspase-like"/>
    <property type="match status" value="1"/>
</dbReference>
<sequence length="455" mass="50141">MSGYGMPLPEHQRGPPCFPTPGPAFPEASPYSQYPQFPNPPVGYHQPPYGQQYPPFAPAQEPPRAAAGYPPYGQEHYLQPQNKFVGGWNPSIQPMSSPPAPPRMAFSRSRGTNNGTQDRPTSQGRPQSNSPPARYMNDPQGFPEANWISATGQPEYPPNPSNSPPSSPESDNTSLFPASYTVSPNARVFVNEWRMNTDMNLYGKKKALVIGIQYTNGENPLDGCLADVQMAVSFLLSNGFKMEDICVMTDEPNVASELKPTQDNIIQQMKNLVKNAEAGDSFFVHYSGHGGQVKDYDGDEADGQDETIWPIEGKNQAITDDTLFKILVEPLPRGCRLTGVFDCCSSGTVLDLPNVYDSKGNLKSRRAARRVRRFRTANANVTCWSGCKDGSDARDLGRGGVMSNAFYRTLQSSPTPTLTALLKMVRQRMDYQRTGQKAQFSSSLEVDPKVTMFML</sequence>
<dbReference type="InterPro" id="IPR011600">
    <property type="entry name" value="Pept_C14_caspase"/>
</dbReference>
<evidence type="ECO:0000256" key="1">
    <source>
        <dbReference type="ARBA" id="ARBA00009005"/>
    </source>
</evidence>
<accession>A0A0D7B421</accession>
<feature type="compositionally biased region" description="Pro residues" evidence="4">
    <location>
        <begin position="155"/>
        <end position="167"/>
    </location>
</feature>
<evidence type="ECO:0000313" key="6">
    <source>
        <dbReference type="EMBL" id="KIY65227.1"/>
    </source>
</evidence>
<keyword evidence="3" id="KW-0788">Thiol protease</keyword>
<dbReference type="GO" id="GO:0006915">
    <property type="term" value="P:apoptotic process"/>
    <property type="evidence" value="ECO:0007669"/>
    <property type="project" value="UniProtKB-KW"/>
</dbReference>
<name>A0A0D7B421_9AGAR</name>
<dbReference type="InterPro" id="IPR029030">
    <property type="entry name" value="Caspase-like_dom_sf"/>
</dbReference>
<dbReference type="Gene3D" id="3.40.50.12660">
    <property type="match status" value="1"/>
</dbReference>
<evidence type="ECO:0000256" key="2">
    <source>
        <dbReference type="ARBA" id="ARBA00022703"/>
    </source>
</evidence>
<feature type="compositionally biased region" description="Polar residues" evidence="4">
    <location>
        <begin position="110"/>
        <end position="131"/>
    </location>
</feature>
<feature type="compositionally biased region" description="Low complexity" evidence="4">
    <location>
        <begin position="42"/>
        <end position="54"/>
    </location>
</feature>
<evidence type="ECO:0000259" key="5">
    <source>
        <dbReference type="Pfam" id="PF00656"/>
    </source>
</evidence>
<feature type="domain" description="Peptidase C14 caspase" evidence="5">
    <location>
        <begin position="204"/>
        <end position="444"/>
    </location>
</feature>
<dbReference type="Pfam" id="PF00656">
    <property type="entry name" value="Peptidase_C14"/>
    <property type="match status" value="1"/>
</dbReference>
<dbReference type="Proteomes" id="UP000054007">
    <property type="component" value="Unassembled WGS sequence"/>
</dbReference>
<evidence type="ECO:0000313" key="7">
    <source>
        <dbReference type="Proteomes" id="UP000054007"/>
    </source>
</evidence>
<keyword evidence="7" id="KW-1185">Reference proteome</keyword>
<keyword evidence="2" id="KW-0053">Apoptosis</keyword>
<keyword evidence="3" id="KW-0645">Protease</keyword>